<dbReference type="KEGG" id="svo:SVI_0873"/>
<evidence type="ECO:0000256" key="1">
    <source>
        <dbReference type="ARBA" id="ARBA00009820"/>
    </source>
</evidence>
<proteinExistence type="inferred from homology"/>
<dbReference type="PANTHER" id="PTHR36842">
    <property type="entry name" value="PROTEIN TOLB HOMOLOG"/>
    <property type="match status" value="1"/>
</dbReference>
<evidence type="ECO:0000313" key="3">
    <source>
        <dbReference type="Proteomes" id="UP000002350"/>
    </source>
</evidence>
<dbReference type="eggNOG" id="COG0823">
    <property type="taxonomic scope" value="Bacteria"/>
</dbReference>
<dbReference type="Pfam" id="PF07676">
    <property type="entry name" value="PD40"/>
    <property type="match status" value="2"/>
</dbReference>
<name>D4ZGP5_SHEVD</name>
<dbReference type="Proteomes" id="UP000002350">
    <property type="component" value="Chromosome"/>
</dbReference>
<dbReference type="AlphaFoldDB" id="D4ZGP5"/>
<sequence>MHHIKTKLISKTQAKWIFTALACAYSLLSFPVSSAIYFNAKVGGPVTNIYAIEQQGKLTKLTQNRVWRDLQPSVSKLGELVFMSNRQAEVKVDLNQTSEVFNIYHLDPKSNRITPLTNNMSQDVNPQFSPDGHKLAFIRFIDKKKVLYIMDLESNTELEVLRAEDIFGYSWANTQEVLAIAIKQGDHSQLLSLKLDGLTKKPLLQTRRSADKDDISSTVNNLSNLNSYRDQSEIMTPVWSTDDSQIAFIFHPTKRGEMRQLALYPIDTGVVKLVSPANISVQSPVQWSKDNHSLLYSGLQDYRYYYDEQTQRKTYLGSMQIFMSKLTGSTVQLTQGDHLHRNPVFSPDGRNIAYLYADELGGARHLSLRTMALDGSHSKQIFDRVARQSSLLWR</sequence>
<dbReference type="EMBL" id="AP011177">
    <property type="protein sequence ID" value="BAJ00844.1"/>
    <property type="molecule type" value="Genomic_DNA"/>
</dbReference>
<dbReference type="OrthoDB" id="9812921at2"/>
<reference evidence="3" key="1">
    <citation type="journal article" date="2010" name="Mol. Biosyst.">
        <title>Complete genome sequence and comparative analysis of Shewanella violacea, a psychrophilic and piezophilic bacterium from deep sea floor sediments.</title>
        <authorList>
            <person name="Aono E."/>
            <person name="Baba T."/>
            <person name="Ara T."/>
            <person name="Nishi T."/>
            <person name="Nakamichi T."/>
            <person name="Inamoto E."/>
            <person name="Toyonaga H."/>
            <person name="Hasegawa M."/>
            <person name="Takai Y."/>
            <person name="Okumura Y."/>
            <person name="Baba M."/>
            <person name="Tomita M."/>
            <person name="Kato C."/>
            <person name="Oshima T."/>
            <person name="Nakasone K."/>
            <person name="Mori H."/>
        </authorList>
    </citation>
    <scope>NUCLEOTIDE SEQUENCE [LARGE SCALE GENOMIC DNA]</scope>
    <source>
        <strain evidence="3">JCM 10179 / CIP 106290 / LMG 19151 / DSS12</strain>
    </source>
</reference>
<dbReference type="STRING" id="637905.SVI_0873"/>
<protein>
    <submittedName>
        <fullName evidence="2">Uncharacterized protein</fullName>
    </submittedName>
</protein>
<evidence type="ECO:0000313" key="2">
    <source>
        <dbReference type="EMBL" id="BAJ00844.1"/>
    </source>
</evidence>
<dbReference type="HOGENOM" id="CLU_700060_0_0_6"/>
<accession>D4ZGP5</accession>
<dbReference type="Gene3D" id="2.120.10.30">
    <property type="entry name" value="TolB, C-terminal domain"/>
    <property type="match status" value="2"/>
</dbReference>
<dbReference type="PANTHER" id="PTHR36842:SF1">
    <property type="entry name" value="PROTEIN TOLB"/>
    <property type="match status" value="1"/>
</dbReference>
<dbReference type="InterPro" id="IPR011042">
    <property type="entry name" value="6-blade_b-propeller_TolB-like"/>
</dbReference>
<organism evidence="2 3">
    <name type="scientific">Shewanella violacea (strain JCM 10179 / CIP 106290 / LMG 19151 / DSS12)</name>
    <dbReference type="NCBI Taxonomy" id="637905"/>
    <lineage>
        <taxon>Bacteria</taxon>
        <taxon>Pseudomonadati</taxon>
        <taxon>Pseudomonadota</taxon>
        <taxon>Gammaproteobacteria</taxon>
        <taxon>Alteromonadales</taxon>
        <taxon>Shewanellaceae</taxon>
        <taxon>Shewanella</taxon>
    </lineage>
</organism>
<comment type="similarity">
    <text evidence="1">Belongs to the TolB family.</text>
</comment>
<dbReference type="RefSeq" id="WP_013050155.1">
    <property type="nucleotide sequence ID" value="NC_014012.1"/>
</dbReference>
<dbReference type="InterPro" id="IPR011659">
    <property type="entry name" value="WD40"/>
</dbReference>
<keyword evidence="3" id="KW-1185">Reference proteome</keyword>
<dbReference type="SUPFAM" id="SSF82171">
    <property type="entry name" value="DPP6 N-terminal domain-like"/>
    <property type="match status" value="1"/>
</dbReference>
<gene>
    <name evidence="2" type="ordered locus">SVI_0873</name>
</gene>